<dbReference type="AlphaFoldDB" id="A0A6M2BWV6"/>
<evidence type="ECO:0000256" key="1">
    <source>
        <dbReference type="ARBA" id="ARBA00006226"/>
    </source>
</evidence>
<reference evidence="3 4" key="1">
    <citation type="journal article" date="2014" name="Int. J. Syst. Evol. Microbiol.">
        <title>Solimonas terrae sp. nov., isolated from soil.</title>
        <authorList>
            <person name="Kim S.J."/>
            <person name="Moon J.Y."/>
            <person name="Weon H.Y."/>
            <person name="Ahn J.H."/>
            <person name="Chen W.M."/>
            <person name="Kwon S.W."/>
        </authorList>
    </citation>
    <scope>NUCLEOTIDE SEQUENCE [LARGE SCALE GENOMIC DNA]</scope>
    <source>
        <strain evidence="3 4">KIS83-12</strain>
    </source>
</reference>
<comment type="caution">
    <text evidence="3">The sequence shown here is derived from an EMBL/GenBank/DDBJ whole genome shotgun (WGS) entry which is preliminary data.</text>
</comment>
<sequence>MQVKWLKRALYNLKEEADYIAQDDPQAAIRIVLRIEEAVALLTDHPELGRAGRMPGTRELVVPNTPYLIPYRVRAKRIDILRVFHGRRRWPSSL</sequence>
<dbReference type="InterPro" id="IPR007712">
    <property type="entry name" value="RelE/ParE_toxin"/>
</dbReference>
<evidence type="ECO:0000313" key="3">
    <source>
        <dbReference type="EMBL" id="NGY06623.1"/>
    </source>
</evidence>
<organism evidence="3 4">
    <name type="scientific">Solimonas terrae</name>
    <dbReference type="NCBI Taxonomy" id="1396819"/>
    <lineage>
        <taxon>Bacteria</taxon>
        <taxon>Pseudomonadati</taxon>
        <taxon>Pseudomonadota</taxon>
        <taxon>Gammaproteobacteria</taxon>
        <taxon>Nevskiales</taxon>
        <taxon>Nevskiaceae</taxon>
        <taxon>Solimonas</taxon>
    </lineage>
</organism>
<dbReference type="PANTHER" id="PTHR33755:SF6">
    <property type="entry name" value="PLASMID STABILIZATION SYSTEM PROTEIN"/>
    <property type="match status" value="1"/>
</dbReference>
<protein>
    <submittedName>
        <fullName evidence="3">Type II toxin-antitoxin system RelE/ParE family toxin</fullName>
    </submittedName>
</protein>
<dbReference type="Gene3D" id="3.30.2310.20">
    <property type="entry name" value="RelE-like"/>
    <property type="match status" value="1"/>
</dbReference>
<comment type="similarity">
    <text evidence="1">Belongs to the RelE toxin family.</text>
</comment>
<dbReference type="RefSeq" id="WP_166260589.1">
    <property type="nucleotide sequence ID" value="NZ_JAAMOW010000010.1"/>
</dbReference>
<evidence type="ECO:0000313" key="4">
    <source>
        <dbReference type="Proteomes" id="UP000472676"/>
    </source>
</evidence>
<dbReference type="Pfam" id="PF05016">
    <property type="entry name" value="ParE_toxin"/>
    <property type="match status" value="1"/>
</dbReference>
<dbReference type="NCBIfam" id="TIGR02385">
    <property type="entry name" value="RelE_StbE"/>
    <property type="match status" value="1"/>
</dbReference>
<proteinExistence type="inferred from homology"/>
<evidence type="ECO:0000256" key="2">
    <source>
        <dbReference type="ARBA" id="ARBA00022649"/>
    </source>
</evidence>
<name>A0A6M2BWV6_9GAMM</name>
<dbReference type="Proteomes" id="UP000472676">
    <property type="component" value="Unassembled WGS sequence"/>
</dbReference>
<gene>
    <name evidence="3" type="ORF">G7Y85_17750</name>
</gene>
<dbReference type="InterPro" id="IPR035093">
    <property type="entry name" value="RelE/ParE_toxin_dom_sf"/>
</dbReference>
<accession>A0A6M2BWV6</accession>
<dbReference type="PANTHER" id="PTHR33755">
    <property type="entry name" value="TOXIN PARE1-RELATED"/>
    <property type="match status" value="1"/>
</dbReference>
<keyword evidence="4" id="KW-1185">Reference proteome</keyword>
<dbReference type="InterPro" id="IPR051803">
    <property type="entry name" value="TA_system_RelE-like_toxin"/>
</dbReference>
<dbReference type="EMBL" id="JAAMOW010000010">
    <property type="protein sequence ID" value="NGY06623.1"/>
    <property type="molecule type" value="Genomic_DNA"/>
</dbReference>
<keyword evidence="2" id="KW-1277">Toxin-antitoxin system</keyword>